<evidence type="ECO:0000313" key="3">
    <source>
        <dbReference type="Proteomes" id="UP000612456"/>
    </source>
</evidence>
<reference evidence="2" key="2">
    <citation type="submission" date="2020-09" db="EMBL/GenBank/DDBJ databases">
        <authorList>
            <person name="Sun Q."/>
            <person name="Zhou Y."/>
        </authorList>
    </citation>
    <scope>NUCLEOTIDE SEQUENCE</scope>
    <source>
        <strain evidence="2">CGMCC 1.15178</strain>
    </source>
</reference>
<organism evidence="2 3">
    <name type="scientific">Paenibacillus nasutitermitis</name>
    <dbReference type="NCBI Taxonomy" id="1652958"/>
    <lineage>
        <taxon>Bacteria</taxon>
        <taxon>Bacillati</taxon>
        <taxon>Bacillota</taxon>
        <taxon>Bacilli</taxon>
        <taxon>Bacillales</taxon>
        <taxon>Paenibacillaceae</taxon>
        <taxon>Paenibacillus</taxon>
    </lineage>
</organism>
<keyword evidence="3" id="KW-1185">Reference proteome</keyword>
<gene>
    <name evidence="2" type="ORF">GCM10010911_20270</name>
</gene>
<dbReference type="Proteomes" id="UP000612456">
    <property type="component" value="Unassembled WGS sequence"/>
</dbReference>
<accession>A0A917DSC3</accession>
<protein>
    <recommendedName>
        <fullName evidence="1">Phospholipase C/D domain-containing protein</fullName>
    </recommendedName>
</protein>
<dbReference type="Pfam" id="PF00882">
    <property type="entry name" value="Zn_dep_PLPC"/>
    <property type="match status" value="1"/>
</dbReference>
<evidence type="ECO:0000313" key="2">
    <source>
        <dbReference type="EMBL" id="GGD62320.1"/>
    </source>
</evidence>
<feature type="domain" description="Phospholipase C/D" evidence="1">
    <location>
        <begin position="20"/>
        <end position="87"/>
    </location>
</feature>
<dbReference type="RefSeq" id="WP_188991469.1">
    <property type="nucleotide sequence ID" value="NZ_BMHP01000001.1"/>
</dbReference>
<evidence type="ECO:0000259" key="1">
    <source>
        <dbReference type="Pfam" id="PF00882"/>
    </source>
</evidence>
<reference evidence="2" key="1">
    <citation type="journal article" date="2014" name="Int. J. Syst. Evol. Microbiol.">
        <title>Complete genome sequence of Corynebacterium casei LMG S-19264T (=DSM 44701T), isolated from a smear-ripened cheese.</title>
        <authorList>
            <consortium name="US DOE Joint Genome Institute (JGI-PGF)"/>
            <person name="Walter F."/>
            <person name="Albersmeier A."/>
            <person name="Kalinowski J."/>
            <person name="Ruckert C."/>
        </authorList>
    </citation>
    <scope>NUCLEOTIDE SEQUENCE</scope>
    <source>
        <strain evidence="2">CGMCC 1.15178</strain>
    </source>
</reference>
<dbReference type="AlphaFoldDB" id="A0A917DSC3"/>
<name>A0A917DSC3_9BACL</name>
<dbReference type="EMBL" id="BMHP01000001">
    <property type="protein sequence ID" value="GGD62320.1"/>
    <property type="molecule type" value="Genomic_DNA"/>
</dbReference>
<sequence>MGSRIMHYCVATLISQQIEIENTDEFILGGITPDVHYYMNVHKDLTHFVDRDENGKGHVNYLRFYEKYRNTIRKPFYLGYLCHLISDDIWSKDTYFKIVEFLSMEERKEKLQISYRDFWRLNGRIITEYNLILREHLIPVELEIEEINFNSLPVLLDWMNKDFSYEQKVAKEPLELFRNDNSQIVDYIDKSVKQSLQFMKDNMLLS</sequence>
<proteinExistence type="predicted"/>
<comment type="caution">
    <text evidence="2">The sequence shown here is derived from an EMBL/GenBank/DDBJ whole genome shotgun (WGS) entry which is preliminary data.</text>
</comment>
<dbReference type="InterPro" id="IPR029002">
    <property type="entry name" value="PLPC/GPLD1"/>
</dbReference>